<dbReference type="SUPFAM" id="SSF53092">
    <property type="entry name" value="Creatinase/prolidase N-terminal domain"/>
    <property type="match status" value="1"/>
</dbReference>
<dbReference type="GO" id="GO:0004177">
    <property type="term" value="F:aminopeptidase activity"/>
    <property type="evidence" value="ECO:0007669"/>
    <property type="project" value="UniProtKB-KW"/>
</dbReference>
<dbReference type="PANTHER" id="PTHR46112:SF3">
    <property type="entry name" value="AMINOPEPTIDASE YPDF"/>
    <property type="match status" value="1"/>
</dbReference>
<keyword evidence="3" id="KW-0378">Hydrolase</keyword>
<comment type="caution">
    <text evidence="3">The sequence shown here is derived from an EMBL/GenBank/DDBJ whole genome shotgun (WGS) entry which is preliminary data.</text>
</comment>
<dbReference type="InterPro" id="IPR050659">
    <property type="entry name" value="Peptidase_M24B"/>
</dbReference>
<name>A0ABM9U7N7_9HYPH</name>
<feature type="domain" description="Creatinase N-terminal" evidence="2">
    <location>
        <begin position="7"/>
        <end position="170"/>
    </location>
</feature>
<dbReference type="PANTHER" id="PTHR46112">
    <property type="entry name" value="AMINOPEPTIDASE"/>
    <property type="match status" value="1"/>
</dbReference>
<organism evidence="3 4">
    <name type="scientific">Chelatococcus sambhunathii</name>
    <dbReference type="NCBI Taxonomy" id="363953"/>
    <lineage>
        <taxon>Bacteria</taxon>
        <taxon>Pseudomonadati</taxon>
        <taxon>Pseudomonadota</taxon>
        <taxon>Alphaproteobacteria</taxon>
        <taxon>Hyphomicrobiales</taxon>
        <taxon>Chelatococcaceae</taxon>
        <taxon>Chelatococcus</taxon>
    </lineage>
</organism>
<dbReference type="Proteomes" id="UP000182178">
    <property type="component" value="Unassembled WGS sequence"/>
</dbReference>
<dbReference type="Pfam" id="PF00557">
    <property type="entry name" value="Peptidase_M24"/>
    <property type="match status" value="1"/>
</dbReference>
<evidence type="ECO:0000313" key="4">
    <source>
        <dbReference type="Proteomes" id="UP000182178"/>
    </source>
</evidence>
<sequence>MLLNEARLAACMKRDDLAAVVATAPENVTYTSGFWAMTQWIRRGPQAYALWPVAGHGEPVIVTSTATLDLVADQDAWVERVRRFGDFSVVSDEGELDPTSARQRALHELPDDGDALSALVAAITDAGLARARIGVDELGLLPGYWDRLQKRLPAATLVPAASLLRKVRAVKTEEEVARLRRAAEIAERSIAAALAIAREGVTELELARAFHTRTVEDDALPVLGCIGFGPRSALMNVQPSDRRLAHGDVIRFDVGGRYRHYRADIARIATLGEPGAEILRCHRALLAGVERACEIIRPGVRAATVFEAAVETVRRSGIPDYARNHVGHGIGLDGYDAPDLSPGSPDVIEEGMVLCVETPYYVLGRWGLQVEDMVVVRADGVESLMTTAGDIRVVG</sequence>
<proteinExistence type="predicted"/>
<dbReference type="CDD" id="cd01066">
    <property type="entry name" value="APP_MetAP"/>
    <property type="match status" value="1"/>
</dbReference>
<evidence type="ECO:0000259" key="1">
    <source>
        <dbReference type="Pfam" id="PF00557"/>
    </source>
</evidence>
<protein>
    <submittedName>
        <fullName evidence="3">Xaa-Pro aminopeptidase</fullName>
    </submittedName>
</protein>
<dbReference type="InterPro" id="IPR000587">
    <property type="entry name" value="Creatinase_N"/>
</dbReference>
<evidence type="ECO:0000259" key="2">
    <source>
        <dbReference type="Pfam" id="PF01321"/>
    </source>
</evidence>
<dbReference type="EMBL" id="CYHC01000007">
    <property type="protein sequence ID" value="CUA89249.1"/>
    <property type="molecule type" value="Genomic_DNA"/>
</dbReference>
<feature type="domain" description="Peptidase M24" evidence="1">
    <location>
        <begin position="178"/>
        <end position="377"/>
    </location>
</feature>
<keyword evidence="4" id="KW-1185">Reference proteome</keyword>
<dbReference type="Pfam" id="PF01321">
    <property type="entry name" value="Creatinase_N"/>
    <property type="match status" value="1"/>
</dbReference>
<dbReference type="RefSeq" id="WP_055459974.1">
    <property type="nucleotide sequence ID" value="NZ_CYHC01000007.1"/>
</dbReference>
<dbReference type="InterPro" id="IPR000994">
    <property type="entry name" value="Pept_M24"/>
</dbReference>
<gene>
    <name evidence="3" type="ORF">Ga0061061_10758</name>
</gene>
<dbReference type="InterPro" id="IPR036005">
    <property type="entry name" value="Creatinase/aminopeptidase-like"/>
</dbReference>
<dbReference type="SUPFAM" id="SSF55920">
    <property type="entry name" value="Creatinase/aminopeptidase"/>
    <property type="match status" value="1"/>
</dbReference>
<evidence type="ECO:0000313" key="3">
    <source>
        <dbReference type="EMBL" id="CUA89249.1"/>
    </source>
</evidence>
<dbReference type="Gene3D" id="3.40.350.10">
    <property type="entry name" value="Creatinase/prolidase N-terminal domain"/>
    <property type="match status" value="1"/>
</dbReference>
<dbReference type="InterPro" id="IPR029149">
    <property type="entry name" value="Creatin/AminoP/Spt16_N"/>
</dbReference>
<keyword evidence="3" id="KW-0645">Protease</keyword>
<accession>A0ABM9U7N7</accession>
<reference evidence="3 4" key="1">
    <citation type="submission" date="2015-08" db="EMBL/GenBank/DDBJ databases">
        <authorList>
            <person name="Varghese N."/>
        </authorList>
    </citation>
    <scope>NUCLEOTIDE SEQUENCE [LARGE SCALE GENOMIC DNA]</scope>
    <source>
        <strain evidence="3 4">DSM 18167</strain>
    </source>
</reference>
<keyword evidence="3" id="KW-0031">Aminopeptidase</keyword>
<dbReference type="Gene3D" id="3.90.230.10">
    <property type="entry name" value="Creatinase/methionine aminopeptidase superfamily"/>
    <property type="match status" value="1"/>
</dbReference>